<dbReference type="Proteomes" id="UP000574691">
    <property type="component" value="Unassembled WGS sequence"/>
</dbReference>
<proteinExistence type="inferred from homology"/>
<dbReference type="SMART" id="SM01265">
    <property type="entry name" value="Mab-21"/>
    <property type="match status" value="1"/>
</dbReference>
<evidence type="ECO:0000313" key="10">
    <source>
        <dbReference type="Proteomes" id="UP000574691"/>
    </source>
</evidence>
<protein>
    <submittedName>
        <fullName evidence="9">IPIL1 protein</fullName>
    </submittedName>
</protein>
<feature type="signal peptide" evidence="7">
    <location>
        <begin position="1"/>
        <end position="26"/>
    </location>
</feature>
<evidence type="ECO:0000256" key="5">
    <source>
        <dbReference type="ARBA" id="ARBA00022989"/>
    </source>
</evidence>
<evidence type="ECO:0000256" key="1">
    <source>
        <dbReference type="ARBA" id="ARBA00004479"/>
    </source>
</evidence>
<evidence type="ECO:0000256" key="6">
    <source>
        <dbReference type="ARBA" id="ARBA00023136"/>
    </source>
</evidence>
<dbReference type="InterPro" id="IPR046906">
    <property type="entry name" value="Mab-21_HhH/H2TH-like"/>
</dbReference>
<evidence type="ECO:0000256" key="7">
    <source>
        <dbReference type="SAM" id="SignalP"/>
    </source>
</evidence>
<reference evidence="9 10" key="1">
    <citation type="submission" date="2019-09" db="EMBL/GenBank/DDBJ databases">
        <title>Bird 10,000 Genomes (B10K) Project - Family phase.</title>
        <authorList>
            <person name="Zhang G."/>
        </authorList>
    </citation>
    <scope>NUCLEOTIDE SEQUENCE [LARGE SCALE GENOMIC DNA]</scope>
    <source>
        <strain evidence="9">B10K-DU-001-64</strain>
        <tissue evidence="9">Muscle</tissue>
    </source>
</reference>
<keyword evidence="10" id="KW-1185">Reference proteome</keyword>
<keyword evidence="3" id="KW-0812">Transmembrane</keyword>
<evidence type="ECO:0000259" key="8">
    <source>
        <dbReference type="Pfam" id="PF20266"/>
    </source>
</evidence>
<dbReference type="InterPro" id="IPR024810">
    <property type="entry name" value="MAB21L/cGLR"/>
</dbReference>
<feature type="non-terminal residue" evidence="9">
    <location>
        <position position="1"/>
    </location>
</feature>
<dbReference type="GO" id="GO:0016020">
    <property type="term" value="C:membrane"/>
    <property type="evidence" value="ECO:0007669"/>
    <property type="project" value="UniProtKB-SubCell"/>
</dbReference>
<feature type="non-terminal residue" evidence="9">
    <location>
        <position position="343"/>
    </location>
</feature>
<feature type="chain" id="PRO_5029830407" evidence="7">
    <location>
        <begin position="27"/>
        <end position="343"/>
    </location>
</feature>
<dbReference type="AlphaFoldDB" id="A0A7K4TIX2"/>
<dbReference type="Pfam" id="PF20266">
    <property type="entry name" value="Mab-21_C"/>
    <property type="match status" value="1"/>
</dbReference>
<accession>A0A7K4TIX2</accession>
<comment type="subcellular location">
    <subcellularLocation>
        <location evidence="1">Membrane</location>
        <topology evidence="1">Single-pass type I membrane protein</topology>
    </subcellularLocation>
</comment>
<sequence>VKDLVGNLILFFRVLLSNTLFPELQSAIGVGSAFEGWTPCEEDVTYHVLVPMKAPRWHTFHLELCNAGPMLARNFCIRVEPECTCLRERLVGDVLCFLHHSEEELKRNENPSLLRTLCTGSYLDVQKTARWYHQLVKASWVALPQASRWRLKMLPCDRSCKFQVTKDDQKKIIIEMMPGVQQGDSDIFLSSQNTEAIFTPSTMWPESYAVAEVKFFRHVARQAPHDTFHLKCLQLYAHILVGIGLSTYTLKTVVMHLLNTIPLSRWRMSKFLMRLQDIMEYLHGCLEEKHLDHFFFGNQNVPEEIILPPAFQTAEPSNLFQHLLQDPAAHAKALRDFDELQDR</sequence>
<feature type="domain" description="Mab-21-like HhH/H2TH-like" evidence="8">
    <location>
        <begin position="245"/>
        <end position="300"/>
    </location>
</feature>
<organism evidence="9 10">
    <name type="scientific">Burhinus bistriatus</name>
    <dbReference type="NCBI Taxonomy" id="240201"/>
    <lineage>
        <taxon>Eukaryota</taxon>
        <taxon>Metazoa</taxon>
        <taxon>Chordata</taxon>
        <taxon>Craniata</taxon>
        <taxon>Vertebrata</taxon>
        <taxon>Euteleostomi</taxon>
        <taxon>Archelosauria</taxon>
        <taxon>Archosauria</taxon>
        <taxon>Dinosauria</taxon>
        <taxon>Saurischia</taxon>
        <taxon>Theropoda</taxon>
        <taxon>Coelurosauria</taxon>
        <taxon>Aves</taxon>
        <taxon>Neognathae</taxon>
        <taxon>Neoaves</taxon>
        <taxon>Charadriiformes</taxon>
        <taxon>Burhinidae</taxon>
        <taxon>Burhinus</taxon>
    </lineage>
</organism>
<evidence type="ECO:0000313" key="9">
    <source>
        <dbReference type="EMBL" id="NWQ97856.1"/>
    </source>
</evidence>
<dbReference type="Gene3D" id="1.10.1410.40">
    <property type="match status" value="1"/>
</dbReference>
<dbReference type="EMBL" id="VYXH01011944">
    <property type="protein sequence ID" value="NWQ97856.1"/>
    <property type="molecule type" value="Genomic_DNA"/>
</dbReference>
<comment type="caution">
    <text evidence="9">The sequence shown here is derived from an EMBL/GenBank/DDBJ whole genome shotgun (WGS) entry which is preliminary data.</text>
</comment>
<evidence type="ECO:0000256" key="4">
    <source>
        <dbReference type="ARBA" id="ARBA00022729"/>
    </source>
</evidence>
<dbReference type="PANTHER" id="PTHR10656">
    <property type="entry name" value="CELL FATE DETERMINING PROTEIN MAB21-RELATED"/>
    <property type="match status" value="1"/>
</dbReference>
<evidence type="ECO:0000256" key="2">
    <source>
        <dbReference type="ARBA" id="ARBA00005554"/>
    </source>
</evidence>
<gene>
    <name evidence="9" type="primary">Itpripl1_4</name>
    <name evidence="9" type="ORF">BURBIS_R12823</name>
</gene>
<keyword evidence="6" id="KW-0472">Membrane</keyword>
<keyword evidence="4 7" id="KW-0732">Signal</keyword>
<dbReference type="InterPro" id="IPR026250">
    <property type="entry name" value="ITPRIP-like"/>
</dbReference>
<keyword evidence="5" id="KW-1133">Transmembrane helix</keyword>
<dbReference type="PANTHER" id="PTHR10656:SF40">
    <property type="entry name" value="INOSITOL 1,4,5-TRISPHOSPHATE RECEPTOR-INTERACTING PROTEIN-LIKE 1"/>
    <property type="match status" value="1"/>
</dbReference>
<comment type="similarity">
    <text evidence="2">Belongs to the ITPRIP family.</text>
</comment>
<name>A0A7K4TIX2_9CHAR</name>
<dbReference type="PRINTS" id="PR02107">
    <property type="entry name" value="INOS145TPRIP"/>
</dbReference>
<evidence type="ECO:0000256" key="3">
    <source>
        <dbReference type="ARBA" id="ARBA00022692"/>
    </source>
</evidence>